<feature type="region of interest" description="Disordered" evidence="1">
    <location>
        <begin position="95"/>
        <end position="116"/>
    </location>
</feature>
<dbReference type="CDD" id="cd00060">
    <property type="entry name" value="FHA"/>
    <property type="match status" value="1"/>
</dbReference>
<dbReference type="EMBL" id="BSDD01000002">
    <property type="protein sequence ID" value="GLH69444.1"/>
    <property type="molecule type" value="Genomic_DNA"/>
</dbReference>
<keyword evidence="5" id="KW-1185">Reference proteome</keyword>
<gene>
    <name evidence="4" type="ORF">GETHPA_09770</name>
</gene>
<dbReference type="Pfam" id="PF00498">
    <property type="entry name" value="FHA"/>
    <property type="match status" value="1"/>
</dbReference>
<evidence type="ECO:0000259" key="2">
    <source>
        <dbReference type="PROSITE" id="PS50006"/>
    </source>
</evidence>
<dbReference type="SMART" id="SM00065">
    <property type="entry name" value="GAF"/>
    <property type="match status" value="1"/>
</dbReference>
<evidence type="ECO:0000259" key="3">
    <source>
        <dbReference type="PROSITE" id="PS50125"/>
    </source>
</evidence>
<dbReference type="InterPro" id="IPR000253">
    <property type="entry name" value="FHA_dom"/>
</dbReference>
<dbReference type="PANTHER" id="PTHR43081:SF1">
    <property type="entry name" value="ADENYLATE CYCLASE, TERMINAL-DIFFERENTIATION SPECIFIC"/>
    <property type="match status" value="1"/>
</dbReference>
<dbReference type="InterPro" id="IPR029787">
    <property type="entry name" value="Nucleotide_cyclase"/>
</dbReference>
<organism evidence="4 5">
    <name type="scientific">Geothrix rubra</name>
    <dbReference type="NCBI Taxonomy" id="2927977"/>
    <lineage>
        <taxon>Bacteria</taxon>
        <taxon>Pseudomonadati</taxon>
        <taxon>Acidobacteriota</taxon>
        <taxon>Holophagae</taxon>
        <taxon>Holophagales</taxon>
        <taxon>Holophagaceae</taxon>
        <taxon>Geothrix</taxon>
    </lineage>
</organism>
<feature type="domain" description="FHA" evidence="2">
    <location>
        <begin position="21"/>
        <end position="70"/>
    </location>
</feature>
<accession>A0ABQ5Q3Y4</accession>
<evidence type="ECO:0000313" key="5">
    <source>
        <dbReference type="Proteomes" id="UP001165089"/>
    </source>
</evidence>
<dbReference type="PROSITE" id="PS50006">
    <property type="entry name" value="FHA_DOMAIN"/>
    <property type="match status" value="1"/>
</dbReference>
<dbReference type="SUPFAM" id="SSF49879">
    <property type="entry name" value="SMAD/FHA domain"/>
    <property type="match status" value="1"/>
</dbReference>
<feature type="domain" description="Guanylate cyclase" evidence="3">
    <location>
        <begin position="351"/>
        <end position="482"/>
    </location>
</feature>
<dbReference type="InterPro" id="IPR050697">
    <property type="entry name" value="Adenylyl/Guanylyl_Cyclase_3/4"/>
</dbReference>
<dbReference type="InterPro" id="IPR008984">
    <property type="entry name" value="SMAD_FHA_dom_sf"/>
</dbReference>
<sequence>MKLNLLVDGALHPVVLTEEGVTLGRGDQATIRIQANAVSRVHARIFLKDGVPFVQDLKSLNGTLLNGVPLTEPVALHQGDAVLLGEALVKWVPEGGATEAPPAGPNPAQAPRGSASRISLEERAFDASGSILVPHASLNEMLAQASGQHPAADAATLFQRLAGMAGTLLRAAGLSELLESVMGLVTAQIPCQRGFILLKDPTGELVPELVWEEQPGSQANPISRTIARTAMTDRVAILTTDARMDPRFSAGESIKIHGITSALCAPLIVEDQALGVIYLETSLSKGGFKREDEHLLSAMANFAAVGIQREREAKFRQRLERYHSPAVVDQILKSSQSKEAPALQAQRCEISVLFADISGFTRISEGMEPLTLAGILNRTFEALTDQIFARGGTLDKYIGDAIMAFFGAPNPDADHARHAVEAAVAMQEVLRILNAERPAGYPELRMRIGINSGEAFAGDIGCEKRMDYTVMGSTVNLASRLESGVAKPGQIVVGPRTAELLDPARLRPMEAFALKNIEQPVRPFEVLWEPDAPTAVHGRE</sequence>
<dbReference type="InterPro" id="IPR001054">
    <property type="entry name" value="A/G_cyclase"/>
</dbReference>
<comment type="caution">
    <text evidence="4">The sequence shown here is derived from an EMBL/GenBank/DDBJ whole genome shotgun (WGS) entry which is preliminary data.</text>
</comment>
<dbReference type="RefSeq" id="WP_285723464.1">
    <property type="nucleotide sequence ID" value="NZ_BSDD01000002.1"/>
</dbReference>
<dbReference type="SUPFAM" id="SSF55781">
    <property type="entry name" value="GAF domain-like"/>
    <property type="match status" value="1"/>
</dbReference>
<dbReference type="InterPro" id="IPR029016">
    <property type="entry name" value="GAF-like_dom_sf"/>
</dbReference>
<dbReference type="SUPFAM" id="SSF55073">
    <property type="entry name" value="Nucleotide cyclase"/>
    <property type="match status" value="1"/>
</dbReference>
<dbReference type="CDD" id="cd07302">
    <property type="entry name" value="CHD"/>
    <property type="match status" value="1"/>
</dbReference>
<dbReference type="SMART" id="SM00044">
    <property type="entry name" value="CYCc"/>
    <property type="match status" value="1"/>
</dbReference>
<dbReference type="PANTHER" id="PTHR43081">
    <property type="entry name" value="ADENYLATE CYCLASE, TERMINAL-DIFFERENTIATION SPECIFIC-RELATED"/>
    <property type="match status" value="1"/>
</dbReference>
<dbReference type="InterPro" id="IPR003018">
    <property type="entry name" value="GAF"/>
</dbReference>
<evidence type="ECO:0000256" key="1">
    <source>
        <dbReference type="SAM" id="MobiDB-lite"/>
    </source>
</evidence>
<dbReference type="PROSITE" id="PS50125">
    <property type="entry name" value="GUANYLATE_CYCLASE_2"/>
    <property type="match status" value="1"/>
</dbReference>
<dbReference type="Gene3D" id="2.60.200.20">
    <property type="match status" value="1"/>
</dbReference>
<dbReference type="Pfam" id="PF01590">
    <property type="entry name" value="GAF"/>
    <property type="match status" value="1"/>
</dbReference>
<dbReference type="SMART" id="SM00240">
    <property type="entry name" value="FHA"/>
    <property type="match status" value="1"/>
</dbReference>
<dbReference type="Proteomes" id="UP001165089">
    <property type="component" value="Unassembled WGS sequence"/>
</dbReference>
<proteinExistence type="predicted"/>
<dbReference type="Gene3D" id="3.30.450.40">
    <property type="match status" value="1"/>
</dbReference>
<protein>
    <submittedName>
        <fullName evidence="4">Adenylate cyclase</fullName>
    </submittedName>
</protein>
<evidence type="ECO:0000313" key="4">
    <source>
        <dbReference type="EMBL" id="GLH69444.1"/>
    </source>
</evidence>
<dbReference type="Gene3D" id="3.30.70.1230">
    <property type="entry name" value="Nucleotide cyclase"/>
    <property type="match status" value="1"/>
</dbReference>
<name>A0ABQ5Q3Y4_9BACT</name>
<dbReference type="Pfam" id="PF00211">
    <property type="entry name" value="Guanylate_cyc"/>
    <property type="match status" value="1"/>
</dbReference>
<reference evidence="4 5" key="1">
    <citation type="journal article" date="2023" name="Antonie Van Leeuwenhoek">
        <title>Mesoterricola silvestris gen. nov., sp. nov., Mesoterricola sediminis sp. nov., Geothrix oryzae sp. nov., Geothrix edaphica sp. nov., Geothrix rubra sp. nov., and Geothrix limicola sp. nov., six novel members of Acidobacteriota isolated from soils.</title>
        <authorList>
            <person name="Itoh H."/>
            <person name="Sugisawa Y."/>
            <person name="Mise K."/>
            <person name="Xu Z."/>
            <person name="Kuniyasu M."/>
            <person name="Ushijima N."/>
            <person name="Kawano K."/>
            <person name="Kobayashi E."/>
            <person name="Shiratori Y."/>
            <person name="Masuda Y."/>
            <person name="Senoo K."/>
        </authorList>
    </citation>
    <scope>NUCLEOTIDE SEQUENCE [LARGE SCALE GENOMIC DNA]</scope>
    <source>
        <strain evidence="4 5">Red803</strain>
    </source>
</reference>